<evidence type="ECO:0000256" key="7">
    <source>
        <dbReference type="ARBA" id="ARBA00023080"/>
    </source>
</evidence>
<dbReference type="OMA" id="KPTCIRI"/>
<dbReference type="NCBIfam" id="NF041078">
    <property type="entry name" value="cGAS"/>
    <property type="match status" value="1"/>
</dbReference>
<dbReference type="GO" id="GO:0009117">
    <property type="term" value="P:nucleotide metabolic process"/>
    <property type="evidence" value="ECO:0007669"/>
    <property type="project" value="UniProtKB-KW"/>
</dbReference>
<keyword evidence="2 15" id="KW-0548">Nucleotidyltransferase</keyword>
<protein>
    <recommendedName>
        <fullName evidence="10">Cyclic GMP-AMP synthase</fullName>
    </recommendedName>
</protein>
<keyword evidence="4" id="KW-0547">Nucleotide-binding</keyword>
<feature type="compositionally biased region" description="Polar residues" evidence="12">
    <location>
        <begin position="419"/>
        <end position="436"/>
    </location>
</feature>
<keyword evidence="9" id="KW-0342">GTP-binding</keyword>
<dbReference type="InterPro" id="IPR047805">
    <property type="entry name" value="GAMP_synthase"/>
</dbReference>
<feature type="domain" description="Cyclic GMP-AMP synthase C-terminal" evidence="14">
    <location>
        <begin position="276"/>
        <end position="409"/>
    </location>
</feature>
<evidence type="ECO:0000259" key="13">
    <source>
        <dbReference type="Pfam" id="PF21654"/>
    </source>
</evidence>
<evidence type="ECO:0000256" key="3">
    <source>
        <dbReference type="ARBA" id="ARBA00022723"/>
    </source>
</evidence>
<reference evidence="16 17" key="1">
    <citation type="submission" date="2018-09" db="EMBL/GenBank/DDBJ databases">
        <title>Genomic epidemiology reveals two lineages of Vibrio cholerae that can cause global cholera epidemics despite absence of cholera toxin gene.</title>
        <authorList>
            <person name="Wang H."/>
            <person name="Zen W."/>
            <person name="Yu H."/>
            <person name="Zhang W."/>
            <person name="Pan J."/>
            <person name="Yang C."/>
            <person name="Cui Y."/>
        </authorList>
    </citation>
    <scope>NUCLEOTIDE SEQUENCE [LARGE SCALE GENOMIC DNA]</scope>
    <source>
        <strain evidence="16 17">00-1_S85</strain>
    </source>
</reference>
<dbReference type="Proteomes" id="UP000471242">
    <property type="component" value="Unassembled WGS sequence"/>
</dbReference>
<evidence type="ECO:0000313" key="17">
    <source>
        <dbReference type="Proteomes" id="UP000471242"/>
    </source>
</evidence>
<dbReference type="GO" id="GO:0005524">
    <property type="term" value="F:ATP binding"/>
    <property type="evidence" value="ECO:0007669"/>
    <property type="project" value="UniProtKB-KW"/>
</dbReference>
<dbReference type="SMR" id="A0A2V4NDC5"/>
<evidence type="ECO:0000256" key="9">
    <source>
        <dbReference type="ARBA" id="ARBA00023134"/>
    </source>
</evidence>
<feature type="region of interest" description="Disordered" evidence="12">
    <location>
        <begin position="417"/>
        <end position="436"/>
    </location>
</feature>
<accession>A0A2V4NDC5</accession>
<evidence type="ECO:0000256" key="5">
    <source>
        <dbReference type="ARBA" id="ARBA00022840"/>
    </source>
</evidence>
<keyword evidence="6" id="KW-0460">Magnesium</keyword>
<dbReference type="InterPro" id="IPR048446">
    <property type="entry name" value="DncV_C"/>
</dbReference>
<comment type="catalytic activity">
    <reaction evidence="11">
        <text>GTP + ATP = 3',3'-cGAMP + 2 diphosphate</text>
        <dbReference type="Rhea" id="RHEA:35647"/>
        <dbReference type="ChEBI" id="CHEBI:30616"/>
        <dbReference type="ChEBI" id="CHEBI:33019"/>
        <dbReference type="ChEBI" id="CHEBI:37565"/>
        <dbReference type="ChEBI" id="CHEBI:71501"/>
    </reaction>
    <physiologicalReaction direction="left-to-right" evidence="11">
        <dbReference type="Rhea" id="RHEA:35648"/>
    </physiologicalReaction>
</comment>
<dbReference type="EMBL" id="QZRB01000035">
    <property type="protein sequence ID" value="MVD25354.1"/>
    <property type="molecule type" value="Genomic_DNA"/>
</dbReference>
<evidence type="ECO:0000313" key="16">
    <source>
        <dbReference type="EMBL" id="MVD25354.1"/>
    </source>
</evidence>
<organism evidence="16 17">
    <name type="scientific">Vibrio cholerae</name>
    <dbReference type="NCBI Taxonomy" id="666"/>
    <lineage>
        <taxon>Bacteria</taxon>
        <taxon>Pseudomonadati</taxon>
        <taxon>Pseudomonadota</taxon>
        <taxon>Gammaproteobacteria</taxon>
        <taxon>Vibrionales</taxon>
        <taxon>Vibrionaceae</taxon>
        <taxon>Vibrio</taxon>
    </lineage>
</organism>
<keyword evidence="5" id="KW-0067">ATP-binding</keyword>
<evidence type="ECO:0000256" key="2">
    <source>
        <dbReference type="ARBA" id="ARBA00022695"/>
    </source>
</evidence>
<proteinExistence type="predicted"/>
<dbReference type="Pfam" id="PF21654">
    <property type="entry name" value="DncV-like_NTFase"/>
    <property type="match status" value="1"/>
</dbReference>
<reference evidence="15" key="2">
    <citation type="submission" date="2021-05" db="EMBL/GenBank/DDBJ databases">
        <authorList>
            <person name="Stine C."/>
        </authorList>
    </citation>
    <scope>NUCLEOTIDE SEQUENCE</scope>
    <source>
        <strain evidence="15">TDS0091212</strain>
    </source>
</reference>
<evidence type="ECO:0000313" key="15">
    <source>
        <dbReference type="EMBL" id="MBS7673235.1"/>
    </source>
</evidence>
<feature type="domain" description="Cyclic GMP-AMP synthase DncV-like nucleotidyltransferase" evidence="13">
    <location>
        <begin position="107"/>
        <end position="197"/>
    </location>
</feature>
<dbReference type="EMBL" id="JAHBND010000359">
    <property type="protein sequence ID" value="MBS7673235.1"/>
    <property type="molecule type" value="Genomic_DNA"/>
</dbReference>
<dbReference type="Proteomes" id="UP001196338">
    <property type="component" value="Unassembled WGS sequence"/>
</dbReference>
<dbReference type="GO" id="GO:0005525">
    <property type="term" value="F:GTP binding"/>
    <property type="evidence" value="ECO:0007669"/>
    <property type="project" value="UniProtKB-KW"/>
</dbReference>
<keyword evidence="7" id="KW-0546">Nucleotide metabolism</keyword>
<evidence type="ECO:0000256" key="10">
    <source>
        <dbReference type="ARBA" id="ARBA00044145"/>
    </source>
</evidence>
<dbReference type="InterPro" id="IPR048445">
    <property type="entry name" value="DncV-like_NTFase"/>
</dbReference>
<keyword evidence="3" id="KW-0479">Metal-binding</keyword>
<dbReference type="GO" id="GO:0046872">
    <property type="term" value="F:metal ion binding"/>
    <property type="evidence" value="ECO:0007669"/>
    <property type="project" value="UniProtKB-KW"/>
</dbReference>
<name>A0A2V4NDC5_VIBCL</name>
<evidence type="ECO:0000256" key="11">
    <source>
        <dbReference type="ARBA" id="ARBA00048304"/>
    </source>
</evidence>
<comment type="caution">
    <text evidence="16">The sequence shown here is derived from an EMBL/GenBank/DDBJ whole genome shotgun (WGS) entry which is preliminary data.</text>
</comment>
<evidence type="ECO:0000259" key="14">
    <source>
        <dbReference type="Pfam" id="PF21713"/>
    </source>
</evidence>
<dbReference type="GO" id="GO:0051607">
    <property type="term" value="P:defense response to virus"/>
    <property type="evidence" value="ECO:0007669"/>
    <property type="project" value="UniProtKB-KW"/>
</dbReference>
<keyword evidence="8" id="KW-0051">Antiviral defense</keyword>
<evidence type="ECO:0000256" key="6">
    <source>
        <dbReference type="ARBA" id="ARBA00022842"/>
    </source>
</evidence>
<keyword evidence="1 15" id="KW-0808">Transferase</keyword>
<evidence type="ECO:0000256" key="1">
    <source>
        <dbReference type="ARBA" id="ARBA00022679"/>
    </source>
</evidence>
<evidence type="ECO:0000256" key="4">
    <source>
        <dbReference type="ARBA" id="ARBA00022741"/>
    </source>
</evidence>
<sequence length="436" mass="49363">MRMTWNFHQYYTNRNDGLMGKLVLTDEEKNNLKALRKIIRLRTRDVFEEAKGIAKAVKKSALTFEIIQEKVSTTQIKHLSDSEQREVAKLIYEMDDDARDEFLGLTPRFWTQGSFQYDTLNRPFQPGQEMDIDDGTYMPMPIFESEPKIGHSLLILLVDASLKSLVAENHGWKFEAKQTCGRIKIEAEKTHIDVPMYAIPKDEFQKKQIALEANRSFVKGAIFESYVADSITDDSETYELDSENVNLALREGDRKWINSDPKIVEDWFNDSCIRIGKHLRKVCRFMKAWRDAQWDVGGPSSISLMAATVNILDSVAHDASDLGETMKIIAKHLPSEFARGVESPDSTDEKPLFPPSYKHGPREMDIMSKLERLPEILSSAESADSKSEALKKINMAFGNRVTNSELIVLAKALPAFAQEPSSASKPEKISSTMVSG</sequence>
<reference evidence="15" key="3">
    <citation type="submission" date="2023-08" db="EMBL/GenBank/DDBJ databases">
        <title>Vibrio cholerae Outbreaks in Tanzania Exemplify Founder Flush: Simultaneous Increases in Population Size and Genetic Diversity.</title>
        <authorList>
            <person name="Debes A.K."/>
            <person name="Mohammed A."/>
            <person name="Maseke I."/>
            <person name="Almeida M."/>
            <person name="Li S."/>
            <person name="Matimba H."/>
            <person name="Joachim A."/>
            <person name="Mizinduko M."/>
            <person name="Nyanga S."/>
            <person name="Kelly M."/>
            <person name="Kachwamba Y."/>
            <person name="Schaffer A.M."/>
            <person name="Nyanga A.S."/>
            <person name="Mghamba J."/>
            <person name="Mosha F.S."/>
            <person name="Sack D.A."/>
            <person name="Stine O.C."/>
        </authorList>
    </citation>
    <scope>NUCLEOTIDE SEQUENCE</scope>
    <source>
        <strain evidence="15">TDS0091212</strain>
    </source>
</reference>
<evidence type="ECO:0000256" key="12">
    <source>
        <dbReference type="SAM" id="MobiDB-lite"/>
    </source>
</evidence>
<gene>
    <name evidence="15" type="primary">dncV</name>
    <name evidence="16" type="ORF">D6U24_18620</name>
    <name evidence="15" type="ORF">KIN13_07280</name>
</gene>
<dbReference type="GO" id="GO:0140701">
    <property type="term" value="F:3',3'-cyclic GMP-AMP synthase activity"/>
    <property type="evidence" value="ECO:0007669"/>
    <property type="project" value="InterPro"/>
</dbReference>
<evidence type="ECO:0000256" key="8">
    <source>
        <dbReference type="ARBA" id="ARBA00023118"/>
    </source>
</evidence>
<dbReference type="RefSeq" id="WP_001901330.1">
    <property type="nucleotide sequence ID" value="NZ_AP018677.1"/>
</dbReference>
<dbReference type="AlphaFoldDB" id="A0A2V4NDC5"/>
<feature type="region of interest" description="Disordered" evidence="12">
    <location>
        <begin position="339"/>
        <end position="358"/>
    </location>
</feature>
<dbReference type="Pfam" id="PF21713">
    <property type="entry name" value="DncV_C"/>
    <property type="match status" value="1"/>
</dbReference>